<comment type="caution">
    <text evidence="1">The sequence shown here is derived from an EMBL/GenBank/DDBJ whole genome shotgun (WGS) entry which is preliminary data.</text>
</comment>
<sequence length="109" mass="12764">MKPNGQVFIIDWGPELNEIGDSLLFGQLIHVYKIPDSVYEFLKRDLAQRSCLADNNFFCPPIDFLQETATLSSLLFSLPMQLGYFCRRKAYWNHVELRKRRCSIRAKGY</sequence>
<reference evidence="1" key="1">
    <citation type="submission" date="2019-05" db="EMBL/GenBank/DDBJ databases">
        <title>The de novo reference genome and transcriptome assemblies of the wild tomato species Solanum chilense.</title>
        <authorList>
            <person name="Stam R."/>
            <person name="Nosenko T."/>
            <person name="Hoerger A.C."/>
            <person name="Stephan W."/>
            <person name="Seidel M.A."/>
            <person name="Kuhn J.M.M."/>
            <person name="Haberer G."/>
            <person name="Tellier A."/>
        </authorList>
    </citation>
    <scope>NUCLEOTIDE SEQUENCE</scope>
    <source>
        <tissue evidence="1">Mature leaves</tissue>
    </source>
</reference>
<name>A0A6N2C2R6_SOLCI</name>
<gene>
    <name evidence="1" type="ORF">EJD97_001567</name>
</gene>
<evidence type="ECO:0000313" key="1">
    <source>
        <dbReference type="EMBL" id="TMW99990.1"/>
    </source>
</evidence>
<accession>A0A6N2C2R6</accession>
<protein>
    <submittedName>
        <fullName evidence="1">Uncharacterized protein</fullName>
    </submittedName>
</protein>
<organism evidence="1">
    <name type="scientific">Solanum chilense</name>
    <name type="common">Tomato</name>
    <name type="synonym">Lycopersicon chilense</name>
    <dbReference type="NCBI Taxonomy" id="4083"/>
    <lineage>
        <taxon>Eukaryota</taxon>
        <taxon>Viridiplantae</taxon>
        <taxon>Streptophyta</taxon>
        <taxon>Embryophyta</taxon>
        <taxon>Tracheophyta</taxon>
        <taxon>Spermatophyta</taxon>
        <taxon>Magnoliopsida</taxon>
        <taxon>eudicotyledons</taxon>
        <taxon>Gunneridae</taxon>
        <taxon>Pentapetalae</taxon>
        <taxon>asterids</taxon>
        <taxon>lamiids</taxon>
        <taxon>Solanales</taxon>
        <taxon>Solanaceae</taxon>
        <taxon>Solanoideae</taxon>
        <taxon>Solaneae</taxon>
        <taxon>Solanum</taxon>
        <taxon>Solanum subgen. Lycopersicon</taxon>
    </lineage>
</organism>
<proteinExistence type="predicted"/>
<dbReference type="EMBL" id="RXGB01001165">
    <property type="protein sequence ID" value="TMW99990.1"/>
    <property type="molecule type" value="Genomic_DNA"/>
</dbReference>
<dbReference type="AlphaFoldDB" id="A0A6N2C2R6"/>